<evidence type="ECO:0000313" key="2">
    <source>
        <dbReference type="Proteomes" id="UP000239532"/>
    </source>
</evidence>
<dbReference type="InterPro" id="IPR050583">
    <property type="entry name" value="Mycobacterial_A85_antigen"/>
</dbReference>
<accession>A0A2S9WXW1</accession>
<dbReference type="Pfam" id="PF00756">
    <property type="entry name" value="Esterase"/>
    <property type="match status" value="1"/>
</dbReference>
<sequence>MQPIHQDTILYYNDFESAYVDKRNVEIWLPAGYPKQDVKYQVLYMHDGQNVFNKETSSYGTAWEIDEKMDSLLGAGAISPTIVVTLWNTGKKRFSEYMPQMPDDAVESAFAKAQLKENTGYDRLYSDDYLKFMTQELKPFVDQNFQTSTLREDTFLMGASMGGLISMYAMMEYPDVYGGAACMSTHFPIPVLGEGMMQDIPNRIPDPATHKFYFDYGTLTLDAAYEPYQNRVDRLFETAGYNATNYRSIKFEGHEHSEKFWSRRVSTPLVFLLK</sequence>
<dbReference type="Gene3D" id="3.40.50.1820">
    <property type="entry name" value="alpha/beta hydrolase"/>
    <property type="match status" value="1"/>
</dbReference>
<reference evidence="1 2" key="1">
    <citation type="submission" date="2016-11" db="EMBL/GenBank/DDBJ databases">
        <title>Trade-off between light-utilization and light-protection in marine flavobacteria.</title>
        <authorList>
            <person name="Kumagai Y."/>
        </authorList>
    </citation>
    <scope>NUCLEOTIDE SEQUENCE [LARGE SCALE GENOMIC DNA]</scope>
    <source>
        <strain evidence="1 2">JCM 17109</strain>
    </source>
</reference>
<dbReference type="PANTHER" id="PTHR48098:SF6">
    <property type="entry name" value="FERRI-BACILLIBACTIN ESTERASE BESA"/>
    <property type="match status" value="1"/>
</dbReference>
<evidence type="ECO:0000313" key="1">
    <source>
        <dbReference type="EMBL" id="PRP68312.1"/>
    </source>
</evidence>
<organism evidence="1 2">
    <name type="scientific">Nonlabens agnitus</name>
    <dbReference type="NCBI Taxonomy" id="870484"/>
    <lineage>
        <taxon>Bacteria</taxon>
        <taxon>Pseudomonadati</taxon>
        <taxon>Bacteroidota</taxon>
        <taxon>Flavobacteriia</taxon>
        <taxon>Flavobacteriales</taxon>
        <taxon>Flavobacteriaceae</taxon>
        <taxon>Nonlabens</taxon>
    </lineage>
</organism>
<protein>
    <submittedName>
        <fullName evidence="1">Esterase</fullName>
    </submittedName>
</protein>
<dbReference type="InterPro" id="IPR029058">
    <property type="entry name" value="AB_hydrolase_fold"/>
</dbReference>
<gene>
    <name evidence="1" type="ORF">BST86_06420</name>
</gene>
<comment type="caution">
    <text evidence="1">The sequence shown here is derived from an EMBL/GenBank/DDBJ whole genome shotgun (WGS) entry which is preliminary data.</text>
</comment>
<dbReference type="EMBL" id="MQUC01000003">
    <property type="protein sequence ID" value="PRP68312.1"/>
    <property type="molecule type" value="Genomic_DNA"/>
</dbReference>
<dbReference type="InterPro" id="IPR000801">
    <property type="entry name" value="Esterase-like"/>
</dbReference>
<dbReference type="Proteomes" id="UP000239532">
    <property type="component" value="Unassembled WGS sequence"/>
</dbReference>
<proteinExistence type="predicted"/>
<dbReference type="SUPFAM" id="SSF53474">
    <property type="entry name" value="alpha/beta-Hydrolases"/>
    <property type="match status" value="1"/>
</dbReference>
<dbReference type="PANTHER" id="PTHR48098">
    <property type="entry name" value="ENTEROCHELIN ESTERASE-RELATED"/>
    <property type="match status" value="1"/>
</dbReference>
<keyword evidence="2" id="KW-1185">Reference proteome</keyword>
<name>A0A2S9WXW1_9FLAO</name>
<dbReference type="AlphaFoldDB" id="A0A2S9WXW1"/>